<dbReference type="InterPro" id="IPR050865">
    <property type="entry name" value="BEACH_Domain"/>
</dbReference>
<dbReference type="GO" id="GO:0019901">
    <property type="term" value="F:protein kinase binding"/>
    <property type="evidence" value="ECO:0007669"/>
    <property type="project" value="TreeGrafter"/>
</dbReference>
<sequence>MHTTHGELIRSLDLPPGTSVPDLVSINREGVICVKIGRRCLMRHVNAHDRLEAMILSRCGQYVITAGDSGTAEVRRTHDLAAIYAFPVCDSPIRSLALTHDQKFLLAGMSTGCLIVFNIDFNRWHHEFQERDIALSPAAEGGAASHPADRICCSQCSICSWRCSSRVAPGVTASRRARPEQRVQPASGESTDWLGRRQTTEYGARPALPGGAGGEAAARLTGRRPSRWSRAAGPANRRTICLTAQNSEKTRATGPQGDPGPPPRPAASLKTRGLQGQAAGQAN</sequence>
<dbReference type="InterPro" id="IPR015943">
    <property type="entry name" value="WD40/YVTN_repeat-like_dom_sf"/>
</dbReference>
<dbReference type="GO" id="GO:0005829">
    <property type="term" value="C:cytosol"/>
    <property type="evidence" value="ECO:0007669"/>
    <property type="project" value="TreeGrafter"/>
</dbReference>
<dbReference type="GO" id="GO:0016020">
    <property type="term" value="C:membrane"/>
    <property type="evidence" value="ECO:0007669"/>
    <property type="project" value="TreeGrafter"/>
</dbReference>
<dbReference type="SUPFAM" id="SSF50978">
    <property type="entry name" value="WD40 repeat-like"/>
    <property type="match status" value="1"/>
</dbReference>
<keyword evidence="2" id="KW-1185">Reference proteome</keyword>
<feature type="compositionally biased region" description="Low complexity" evidence="1">
    <location>
        <begin position="203"/>
        <end position="220"/>
    </location>
</feature>
<proteinExistence type="predicted"/>
<feature type="region of interest" description="Disordered" evidence="1">
    <location>
        <begin position="170"/>
        <end position="283"/>
    </location>
</feature>
<dbReference type="WBParaSite" id="maker-unitig_837-snap-gene-0.3-mRNA-1">
    <property type="protein sequence ID" value="maker-unitig_837-snap-gene-0.3-mRNA-1"/>
    <property type="gene ID" value="maker-unitig_837-snap-gene-0.3"/>
</dbReference>
<dbReference type="PANTHER" id="PTHR13743:SF162">
    <property type="entry name" value="NEUROBEACHIN"/>
    <property type="match status" value="1"/>
</dbReference>
<dbReference type="AlphaFoldDB" id="A0A1I8FTS6"/>
<protein>
    <submittedName>
        <fullName evidence="3">CNH domain-containing protein</fullName>
    </submittedName>
</protein>
<dbReference type="GO" id="GO:0008104">
    <property type="term" value="P:intracellular protein localization"/>
    <property type="evidence" value="ECO:0007669"/>
    <property type="project" value="TreeGrafter"/>
</dbReference>
<dbReference type="Proteomes" id="UP000095280">
    <property type="component" value="Unplaced"/>
</dbReference>
<evidence type="ECO:0000313" key="3">
    <source>
        <dbReference type="WBParaSite" id="maker-unitig_837-snap-gene-0.3-mRNA-1"/>
    </source>
</evidence>
<reference evidence="3" key="1">
    <citation type="submission" date="2016-11" db="UniProtKB">
        <authorList>
            <consortium name="WormBaseParasite"/>
        </authorList>
    </citation>
    <scope>IDENTIFICATION</scope>
</reference>
<evidence type="ECO:0000256" key="1">
    <source>
        <dbReference type="SAM" id="MobiDB-lite"/>
    </source>
</evidence>
<dbReference type="PANTHER" id="PTHR13743">
    <property type="entry name" value="BEIGE/BEACH-RELATED"/>
    <property type="match status" value="1"/>
</dbReference>
<organism evidence="2 3">
    <name type="scientific">Macrostomum lignano</name>
    <dbReference type="NCBI Taxonomy" id="282301"/>
    <lineage>
        <taxon>Eukaryota</taxon>
        <taxon>Metazoa</taxon>
        <taxon>Spiralia</taxon>
        <taxon>Lophotrochozoa</taxon>
        <taxon>Platyhelminthes</taxon>
        <taxon>Rhabditophora</taxon>
        <taxon>Macrostomorpha</taxon>
        <taxon>Macrostomida</taxon>
        <taxon>Macrostomidae</taxon>
        <taxon>Macrostomum</taxon>
    </lineage>
</organism>
<name>A0A1I8FTS6_9PLAT</name>
<dbReference type="InterPro" id="IPR036322">
    <property type="entry name" value="WD40_repeat_dom_sf"/>
</dbReference>
<accession>A0A1I8FTS6</accession>
<dbReference type="Gene3D" id="2.130.10.10">
    <property type="entry name" value="YVTN repeat-like/Quinoprotein amine dehydrogenase"/>
    <property type="match status" value="1"/>
</dbReference>
<evidence type="ECO:0000313" key="2">
    <source>
        <dbReference type="Proteomes" id="UP000095280"/>
    </source>
</evidence>